<organism evidence="7 8">
    <name type="scientific">Massariosphaeria phaeospora</name>
    <dbReference type="NCBI Taxonomy" id="100035"/>
    <lineage>
        <taxon>Eukaryota</taxon>
        <taxon>Fungi</taxon>
        <taxon>Dikarya</taxon>
        <taxon>Ascomycota</taxon>
        <taxon>Pezizomycotina</taxon>
        <taxon>Dothideomycetes</taxon>
        <taxon>Pleosporomycetidae</taxon>
        <taxon>Pleosporales</taxon>
        <taxon>Pleosporales incertae sedis</taxon>
        <taxon>Massariosphaeria</taxon>
    </lineage>
</organism>
<keyword evidence="8" id="KW-1185">Reference proteome</keyword>
<gene>
    <name evidence="7" type="ORF">BDV95DRAFT_487875</name>
</gene>
<keyword evidence="5" id="KW-0496">Mitochondrion</keyword>
<sequence length="122" mass="14033">MFKPTPRLQKMLRRLPLSPKQAGNQYYKGNRVGNLGQITNGGKFIPDYSKIRTYIFPEKGIKKFELTPFVSKGISKNTQEELDKWSPQSKGLTGEEYLNWWKLSGGHDMMDTSAYGQEEAKR</sequence>
<dbReference type="Proteomes" id="UP000481861">
    <property type="component" value="Unassembled WGS sequence"/>
</dbReference>
<dbReference type="EMBL" id="JAADJZ010000006">
    <property type="protein sequence ID" value="KAF2874312.1"/>
    <property type="molecule type" value="Genomic_DNA"/>
</dbReference>
<dbReference type="GO" id="GO:0005762">
    <property type="term" value="C:mitochondrial large ribosomal subunit"/>
    <property type="evidence" value="ECO:0007669"/>
    <property type="project" value="InterPro"/>
</dbReference>
<comment type="similarity">
    <text evidence="2">Belongs to the mitochondrion-specific ribosomal protein mL41 family.</text>
</comment>
<dbReference type="AlphaFoldDB" id="A0A7C8IDG7"/>
<reference evidence="7 8" key="1">
    <citation type="submission" date="2020-01" db="EMBL/GenBank/DDBJ databases">
        <authorList>
            <consortium name="DOE Joint Genome Institute"/>
            <person name="Haridas S."/>
            <person name="Albert R."/>
            <person name="Binder M."/>
            <person name="Bloem J."/>
            <person name="Labutti K."/>
            <person name="Salamov A."/>
            <person name="Andreopoulos B."/>
            <person name="Baker S.E."/>
            <person name="Barry K."/>
            <person name="Bills G."/>
            <person name="Bluhm B.H."/>
            <person name="Cannon C."/>
            <person name="Castanera R."/>
            <person name="Culley D.E."/>
            <person name="Daum C."/>
            <person name="Ezra D."/>
            <person name="Gonzalez J.B."/>
            <person name="Henrissat B."/>
            <person name="Kuo A."/>
            <person name="Liang C."/>
            <person name="Lipzen A."/>
            <person name="Lutzoni F."/>
            <person name="Magnuson J."/>
            <person name="Mondo S."/>
            <person name="Nolan M."/>
            <person name="Ohm R."/>
            <person name="Pangilinan J."/>
            <person name="Park H.-J.H."/>
            <person name="Ramirez L."/>
            <person name="Alfaro M."/>
            <person name="Sun H."/>
            <person name="Tritt A."/>
            <person name="Yoshinaga Y."/>
            <person name="Zwiers L.-H.L."/>
            <person name="Turgeon B.G."/>
            <person name="Goodwin S.B."/>
            <person name="Spatafora J.W."/>
            <person name="Crous P.W."/>
            <person name="Grigoriev I.V."/>
        </authorList>
    </citation>
    <scope>NUCLEOTIDE SEQUENCE [LARGE SCALE GENOMIC DNA]</scope>
    <source>
        <strain evidence="7 8">CBS 611.86</strain>
    </source>
</reference>
<evidence type="ECO:0000256" key="3">
    <source>
        <dbReference type="ARBA" id="ARBA00022946"/>
    </source>
</evidence>
<evidence type="ECO:0000256" key="2">
    <source>
        <dbReference type="ARBA" id="ARBA00010152"/>
    </source>
</evidence>
<comment type="subcellular location">
    <subcellularLocation>
        <location evidence="1">Mitochondrion</location>
    </subcellularLocation>
</comment>
<dbReference type="GO" id="GO:0003735">
    <property type="term" value="F:structural constituent of ribosome"/>
    <property type="evidence" value="ECO:0007669"/>
    <property type="project" value="InterPro"/>
</dbReference>
<dbReference type="InterPro" id="IPR019189">
    <property type="entry name" value="Ribosomal_mL41"/>
</dbReference>
<evidence type="ECO:0000256" key="6">
    <source>
        <dbReference type="ARBA" id="ARBA00023274"/>
    </source>
</evidence>
<dbReference type="PANTHER" id="PTHR21338:SF0">
    <property type="entry name" value="LARGE RIBOSOMAL SUBUNIT PROTEIN ML41"/>
    <property type="match status" value="1"/>
</dbReference>
<name>A0A7C8IDG7_9PLEO</name>
<dbReference type="GO" id="GO:0006412">
    <property type="term" value="P:translation"/>
    <property type="evidence" value="ECO:0007669"/>
    <property type="project" value="TreeGrafter"/>
</dbReference>
<keyword evidence="3" id="KW-0809">Transit peptide</keyword>
<evidence type="ECO:0000313" key="7">
    <source>
        <dbReference type="EMBL" id="KAF2874312.1"/>
    </source>
</evidence>
<protein>
    <recommendedName>
        <fullName evidence="9">Mitochondrial ribosomal protein L27-domain-containing protein</fullName>
    </recommendedName>
</protein>
<dbReference type="PANTHER" id="PTHR21338">
    <property type="entry name" value="MITOCHONDRIAL RIBOSOMAL PROTEIN L41"/>
    <property type="match status" value="1"/>
</dbReference>
<keyword evidence="4" id="KW-0689">Ribosomal protein</keyword>
<evidence type="ECO:0000313" key="8">
    <source>
        <dbReference type="Proteomes" id="UP000481861"/>
    </source>
</evidence>
<comment type="caution">
    <text evidence="7">The sequence shown here is derived from an EMBL/GenBank/DDBJ whole genome shotgun (WGS) entry which is preliminary data.</text>
</comment>
<accession>A0A7C8IDG7</accession>
<evidence type="ECO:0000256" key="4">
    <source>
        <dbReference type="ARBA" id="ARBA00022980"/>
    </source>
</evidence>
<dbReference type="Pfam" id="PF09809">
    <property type="entry name" value="MRP-L27"/>
    <property type="match status" value="1"/>
</dbReference>
<keyword evidence="6" id="KW-0687">Ribonucleoprotein</keyword>
<evidence type="ECO:0000256" key="1">
    <source>
        <dbReference type="ARBA" id="ARBA00004173"/>
    </source>
</evidence>
<proteinExistence type="inferred from homology"/>
<evidence type="ECO:0000256" key="5">
    <source>
        <dbReference type="ARBA" id="ARBA00023128"/>
    </source>
</evidence>
<dbReference type="OrthoDB" id="408933at2759"/>
<evidence type="ECO:0008006" key="9">
    <source>
        <dbReference type="Google" id="ProtNLM"/>
    </source>
</evidence>